<name>A0A1G2JQ39_9BACT</name>
<evidence type="ECO:0000313" key="2">
    <source>
        <dbReference type="Proteomes" id="UP000178935"/>
    </source>
</evidence>
<dbReference type="Proteomes" id="UP000178935">
    <property type="component" value="Unassembled WGS sequence"/>
</dbReference>
<protein>
    <submittedName>
        <fullName evidence="1">Uncharacterized protein</fullName>
    </submittedName>
</protein>
<gene>
    <name evidence="1" type="ORF">A2561_01285</name>
</gene>
<accession>A0A1G2JQ39</accession>
<sequence>MVRGMENYIPLQIPLISLVIRYIKPTNVFPEPLFKQPSFRERKVYFSSYEDFGGGCNINQPVFLARNGKKPKQSENFMRVMPKGAPFVTTNCGELTNFGKK</sequence>
<reference evidence="1 2" key="1">
    <citation type="journal article" date="2016" name="Nat. Commun.">
        <title>Thousands of microbial genomes shed light on interconnected biogeochemical processes in an aquifer system.</title>
        <authorList>
            <person name="Anantharaman K."/>
            <person name="Brown C.T."/>
            <person name="Hug L.A."/>
            <person name="Sharon I."/>
            <person name="Castelle C.J."/>
            <person name="Probst A.J."/>
            <person name="Thomas B.C."/>
            <person name="Singh A."/>
            <person name="Wilkins M.J."/>
            <person name="Karaoz U."/>
            <person name="Brodie E.L."/>
            <person name="Williams K.H."/>
            <person name="Hubbard S.S."/>
            <person name="Banfield J.F."/>
        </authorList>
    </citation>
    <scope>NUCLEOTIDE SEQUENCE [LARGE SCALE GENOMIC DNA]</scope>
</reference>
<dbReference type="EMBL" id="MHPU01000010">
    <property type="protein sequence ID" value="OGZ89202.1"/>
    <property type="molecule type" value="Genomic_DNA"/>
</dbReference>
<dbReference type="AlphaFoldDB" id="A0A1G2JQ39"/>
<comment type="caution">
    <text evidence="1">The sequence shown here is derived from an EMBL/GenBank/DDBJ whole genome shotgun (WGS) entry which is preliminary data.</text>
</comment>
<organism evidence="1 2">
    <name type="scientific">Candidatus Staskawiczbacteria bacterium RIFOXYD1_FULL_32_13</name>
    <dbReference type="NCBI Taxonomy" id="1802234"/>
    <lineage>
        <taxon>Bacteria</taxon>
        <taxon>Candidatus Staskawicziibacteriota</taxon>
    </lineage>
</organism>
<evidence type="ECO:0000313" key="1">
    <source>
        <dbReference type="EMBL" id="OGZ89202.1"/>
    </source>
</evidence>
<proteinExistence type="predicted"/>